<keyword evidence="4" id="KW-0012">Acyltransferase</keyword>
<gene>
    <name evidence="7" type="ORF">METZ01_LOCUS62124</name>
</gene>
<dbReference type="SMART" id="SM00827">
    <property type="entry name" value="PKS_AT"/>
    <property type="match status" value="1"/>
</dbReference>
<dbReference type="InterPro" id="IPR016036">
    <property type="entry name" value="Malonyl_transacylase_ACP-bd"/>
</dbReference>
<name>A0A381SZ20_9ZZZZ</name>
<feature type="domain" description="Malonyl-CoA:ACP transacylase (MAT)" evidence="6">
    <location>
        <begin position="7"/>
        <end position="300"/>
    </location>
</feature>
<dbReference type="GO" id="GO:0004314">
    <property type="term" value="F:[acyl-carrier-protein] S-malonyltransferase activity"/>
    <property type="evidence" value="ECO:0007669"/>
    <property type="project" value="UniProtKB-EC"/>
</dbReference>
<dbReference type="Pfam" id="PF00698">
    <property type="entry name" value="Acyl_transf_1"/>
    <property type="match status" value="1"/>
</dbReference>
<evidence type="ECO:0000256" key="4">
    <source>
        <dbReference type="ARBA" id="ARBA00023315"/>
    </source>
</evidence>
<accession>A0A381SZ20</accession>
<dbReference type="PANTHER" id="PTHR42681:SF1">
    <property type="entry name" value="MALONYL-COA-ACYL CARRIER PROTEIN TRANSACYLASE, MITOCHONDRIAL"/>
    <property type="match status" value="1"/>
</dbReference>
<dbReference type="GO" id="GO:0006633">
    <property type="term" value="P:fatty acid biosynthetic process"/>
    <property type="evidence" value="ECO:0007669"/>
    <property type="project" value="TreeGrafter"/>
</dbReference>
<evidence type="ECO:0000256" key="5">
    <source>
        <dbReference type="ARBA" id="ARBA00048462"/>
    </source>
</evidence>
<dbReference type="AlphaFoldDB" id="A0A381SZ20"/>
<dbReference type="FunFam" id="3.30.70.250:FF:000001">
    <property type="entry name" value="Malonyl CoA-acyl carrier protein transacylase"/>
    <property type="match status" value="1"/>
</dbReference>
<dbReference type="PANTHER" id="PTHR42681">
    <property type="entry name" value="MALONYL-COA-ACYL CARRIER PROTEIN TRANSACYLASE, MITOCHONDRIAL"/>
    <property type="match status" value="1"/>
</dbReference>
<dbReference type="InterPro" id="IPR050858">
    <property type="entry name" value="Mal-CoA-ACP_Trans/PKS_FabD"/>
</dbReference>
<evidence type="ECO:0000256" key="3">
    <source>
        <dbReference type="ARBA" id="ARBA00022679"/>
    </source>
</evidence>
<dbReference type="NCBIfam" id="TIGR00128">
    <property type="entry name" value="fabD"/>
    <property type="match status" value="1"/>
</dbReference>
<dbReference type="InterPro" id="IPR004410">
    <property type="entry name" value="Malonyl_CoA-ACP_transAc_FabD"/>
</dbReference>
<evidence type="ECO:0000256" key="2">
    <source>
        <dbReference type="ARBA" id="ARBA00013258"/>
    </source>
</evidence>
<dbReference type="EMBL" id="UINC01003790">
    <property type="protein sequence ID" value="SVA09270.1"/>
    <property type="molecule type" value="Genomic_DNA"/>
</dbReference>
<organism evidence="7">
    <name type="scientific">marine metagenome</name>
    <dbReference type="NCBI Taxonomy" id="408172"/>
    <lineage>
        <taxon>unclassified sequences</taxon>
        <taxon>metagenomes</taxon>
        <taxon>ecological metagenomes</taxon>
    </lineage>
</organism>
<comment type="similarity">
    <text evidence="1">Belongs to the FabD family.</text>
</comment>
<dbReference type="PIRSF" id="PIRSF000446">
    <property type="entry name" value="Mct"/>
    <property type="match status" value="1"/>
</dbReference>
<evidence type="ECO:0000259" key="6">
    <source>
        <dbReference type="SMART" id="SM00827"/>
    </source>
</evidence>
<dbReference type="EC" id="2.3.1.39" evidence="2"/>
<reference evidence="7" key="1">
    <citation type="submission" date="2018-05" db="EMBL/GenBank/DDBJ databases">
        <authorList>
            <person name="Lanie J.A."/>
            <person name="Ng W.-L."/>
            <person name="Kazmierczak K.M."/>
            <person name="Andrzejewski T.M."/>
            <person name="Davidsen T.M."/>
            <person name="Wayne K.J."/>
            <person name="Tettelin H."/>
            <person name="Glass J.I."/>
            <person name="Rusch D."/>
            <person name="Podicherti R."/>
            <person name="Tsui H.-C.T."/>
            <person name="Winkler M.E."/>
        </authorList>
    </citation>
    <scope>NUCLEOTIDE SEQUENCE</scope>
</reference>
<dbReference type="InterPro" id="IPR024925">
    <property type="entry name" value="Malonyl_CoA-ACP_transAc"/>
</dbReference>
<dbReference type="InterPro" id="IPR001227">
    <property type="entry name" value="Ac_transferase_dom_sf"/>
</dbReference>
<protein>
    <recommendedName>
        <fullName evidence="2">[acyl-carrier-protein] S-malonyltransferase</fullName>
        <ecNumber evidence="2">2.3.1.39</ecNumber>
    </recommendedName>
</protein>
<dbReference type="InterPro" id="IPR016035">
    <property type="entry name" value="Acyl_Trfase/lysoPLipase"/>
</dbReference>
<evidence type="ECO:0000313" key="7">
    <source>
        <dbReference type="EMBL" id="SVA09270.1"/>
    </source>
</evidence>
<dbReference type="GO" id="GO:0005829">
    <property type="term" value="C:cytosol"/>
    <property type="evidence" value="ECO:0007669"/>
    <property type="project" value="TreeGrafter"/>
</dbReference>
<sequence length="312" mass="33621">MRKFGFMFPGQGSQKLGMLSNFATKSNVIQETFSEASDALGIDLWDIVQHDRENSLDQTQITQPVLLTTSITIWRLWINQQGPEPSVLAGHSLGEYSALVCAGVIGFQDAVNVVFRRGQFMRSAVSEGKGKMAAIVGLKADKITEICKDTGNLGTVSVANFNSPGQIVIAGNTKAVEQAMALSKDAGAKRTVLLNISIPSHCGLMKPAAEQLERELANIKFKTPNIGVVQNANAEISNNPEKIKSNLIKQLYSPVRWTDCVKLISQIGIEKLVECGPGKVLCGLVKRIEPEMVCCGSDDEISLGNAIAEMSA</sequence>
<dbReference type="Gene3D" id="3.40.366.10">
    <property type="entry name" value="Malonyl-Coenzyme A Acyl Carrier Protein, domain 2"/>
    <property type="match status" value="1"/>
</dbReference>
<keyword evidence="3" id="KW-0808">Transferase</keyword>
<dbReference type="SUPFAM" id="SSF52151">
    <property type="entry name" value="FabD/lysophospholipase-like"/>
    <property type="match status" value="1"/>
</dbReference>
<dbReference type="Gene3D" id="3.30.70.250">
    <property type="entry name" value="Malonyl-CoA ACP transacylase, ACP-binding"/>
    <property type="match status" value="1"/>
</dbReference>
<dbReference type="SUPFAM" id="SSF55048">
    <property type="entry name" value="Probable ACP-binding domain of malonyl-CoA ACP transacylase"/>
    <property type="match status" value="1"/>
</dbReference>
<comment type="catalytic activity">
    <reaction evidence="5">
        <text>holo-[ACP] + malonyl-CoA = malonyl-[ACP] + CoA</text>
        <dbReference type="Rhea" id="RHEA:41792"/>
        <dbReference type="Rhea" id="RHEA-COMP:9623"/>
        <dbReference type="Rhea" id="RHEA-COMP:9685"/>
        <dbReference type="ChEBI" id="CHEBI:57287"/>
        <dbReference type="ChEBI" id="CHEBI:57384"/>
        <dbReference type="ChEBI" id="CHEBI:64479"/>
        <dbReference type="ChEBI" id="CHEBI:78449"/>
        <dbReference type="EC" id="2.3.1.39"/>
    </reaction>
</comment>
<dbReference type="InterPro" id="IPR014043">
    <property type="entry name" value="Acyl_transferase_dom"/>
</dbReference>
<evidence type="ECO:0000256" key="1">
    <source>
        <dbReference type="ARBA" id="ARBA00008217"/>
    </source>
</evidence>
<proteinExistence type="inferred from homology"/>